<dbReference type="AlphaFoldDB" id="A0A9E2W9C4"/>
<keyword evidence="2" id="KW-1185">Reference proteome</keyword>
<comment type="caution">
    <text evidence="1">The sequence shown here is derived from an EMBL/GenBank/DDBJ whole genome shotgun (WGS) entry which is preliminary data.</text>
</comment>
<reference evidence="1" key="1">
    <citation type="submission" date="2021-06" db="EMBL/GenBank/DDBJ databases">
        <authorList>
            <person name="Huq M.A."/>
        </authorList>
    </citation>
    <scope>NUCLEOTIDE SEQUENCE</scope>
    <source>
        <strain evidence="1">MAH-26</strain>
    </source>
</reference>
<proteinExistence type="predicted"/>
<organism evidence="1 2">
    <name type="scientific">Pinibacter aurantiacus</name>
    <dbReference type="NCBI Taxonomy" id="2851599"/>
    <lineage>
        <taxon>Bacteria</taxon>
        <taxon>Pseudomonadati</taxon>
        <taxon>Bacteroidota</taxon>
        <taxon>Chitinophagia</taxon>
        <taxon>Chitinophagales</taxon>
        <taxon>Chitinophagaceae</taxon>
        <taxon>Pinibacter</taxon>
    </lineage>
</organism>
<dbReference type="Proteomes" id="UP000812270">
    <property type="component" value="Unassembled WGS sequence"/>
</dbReference>
<sequence>MMIRKPEIDIVNEVLEECIVAYPVSSFVISLYQQYIKRGSLSKKQLEGLHSKASKIQDISPAKLATLEALIKKMPTRFKSEAPAPTPLYEKKDETHGQMIEAILAKYPQHKRVLFFKAKYDNNETLSPQDVAELKKFEQLLKR</sequence>
<dbReference type="EMBL" id="JAHSPG010000016">
    <property type="protein sequence ID" value="MBV4359866.1"/>
    <property type="molecule type" value="Genomic_DNA"/>
</dbReference>
<protein>
    <submittedName>
        <fullName evidence="1">Uncharacterized protein</fullName>
    </submittedName>
</protein>
<accession>A0A9E2W9C4</accession>
<evidence type="ECO:0000313" key="2">
    <source>
        <dbReference type="Proteomes" id="UP000812270"/>
    </source>
</evidence>
<evidence type="ECO:0000313" key="1">
    <source>
        <dbReference type="EMBL" id="MBV4359866.1"/>
    </source>
</evidence>
<gene>
    <name evidence="1" type="ORF">KTO63_22060</name>
</gene>
<name>A0A9E2W9C4_9BACT</name>